<evidence type="ECO:0000256" key="1">
    <source>
        <dbReference type="SAM" id="MobiDB-lite"/>
    </source>
</evidence>
<evidence type="ECO:0000313" key="2">
    <source>
        <dbReference type="EMBL" id="PNW76176.1"/>
    </source>
</evidence>
<dbReference type="RefSeq" id="XP_042919125.1">
    <property type="nucleotide sequence ID" value="XM_043068847.1"/>
</dbReference>
<sequence>MTFVASVAVRSVAPFRSASVRCRAGKSGSGKSCGGGAKGGGKGSSCSSPLVNKGAAAWIQSAQAKAGEYTGKGARAQSAADRNANANAWCGLPYDSRRPQLNLHN</sequence>
<dbReference type="Proteomes" id="UP000006906">
    <property type="component" value="Chromosome 12"/>
</dbReference>
<dbReference type="GeneID" id="66055752"/>
<gene>
    <name evidence="2" type="ORF">CHLRE_12g544802v5</name>
</gene>
<proteinExistence type="predicted"/>
<dbReference type="PaxDb" id="3055-EDP02886"/>
<reference evidence="2 3" key="1">
    <citation type="journal article" date="2007" name="Science">
        <title>The Chlamydomonas genome reveals the evolution of key animal and plant functions.</title>
        <authorList>
            <person name="Merchant S.S."/>
            <person name="Prochnik S.E."/>
            <person name="Vallon O."/>
            <person name="Harris E.H."/>
            <person name="Karpowicz S.J."/>
            <person name="Witman G.B."/>
            <person name="Terry A."/>
            <person name="Salamov A."/>
            <person name="Fritz-Laylin L.K."/>
            <person name="Marechal-Drouard L."/>
            <person name="Marshall W.F."/>
            <person name="Qu L.H."/>
            <person name="Nelson D.R."/>
            <person name="Sanderfoot A.A."/>
            <person name="Spalding M.H."/>
            <person name="Kapitonov V.V."/>
            <person name="Ren Q."/>
            <person name="Ferris P."/>
            <person name="Lindquist E."/>
            <person name="Shapiro H."/>
            <person name="Lucas S.M."/>
            <person name="Grimwood J."/>
            <person name="Schmutz J."/>
            <person name="Cardol P."/>
            <person name="Cerutti H."/>
            <person name="Chanfreau G."/>
            <person name="Chen C.L."/>
            <person name="Cognat V."/>
            <person name="Croft M.T."/>
            <person name="Dent R."/>
            <person name="Dutcher S."/>
            <person name="Fernandez E."/>
            <person name="Fukuzawa H."/>
            <person name="Gonzalez-Ballester D."/>
            <person name="Gonzalez-Halphen D."/>
            <person name="Hallmann A."/>
            <person name="Hanikenne M."/>
            <person name="Hippler M."/>
            <person name="Inwood W."/>
            <person name="Jabbari K."/>
            <person name="Kalanon M."/>
            <person name="Kuras R."/>
            <person name="Lefebvre P.A."/>
            <person name="Lemaire S.D."/>
            <person name="Lobanov A.V."/>
            <person name="Lohr M."/>
            <person name="Manuell A."/>
            <person name="Meier I."/>
            <person name="Mets L."/>
            <person name="Mittag M."/>
            <person name="Mittelmeier T."/>
            <person name="Moroney J.V."/>
            <person name="Moseley J."/>
            <person name="Napoli C."/>
            <person name="Nedelcu A.M."/>
            <person name="Niyogi K."/>
            <person name="Novoselov S.V."/>
            <person name="Paulsen I.T."/>
            <person name="Pazour G."/>
            <person name="Purton S."/>
            <person name="Ral J.P."/>
            <person name="Riano-Pachon D.M."/>
            <person name="Riekhof W."/>
            <person name="Rymarquis L."/>
            <person name="Schroda M."/>
            <person name="Stern D."/>
            <person name="Umen J."/>
            <person name="Willows R."/>
            <person name="Wilson N."/>
            <person name="Zimmer S.L."/>
            <person name="Allmer J."/>
            <person name="Balk J."/>
            <person name="Bisova K."/>
            <person name="Chen C.J."/>
            <person name="Elias M."/>
            <person name="Gendler K."/>
            <person name="Hauser C."/>
            <person name="Lamb M.R."/>
            <person name="Ledford H."/>
            <person name="Long J.C."/>
            <person name="Minagawa J."/>
            <person name="Page M.D."/>
            <person name="Pan J."/>
            <person name="Pootakham W."/>
            <person name="Roje S."/>
            <person name="Rose A."/>
            <person name="Stahlberg E."/>
            <person name="Terauchi A.M."/>
            <person name="Yang P."/>
            <person name="Ball S."/>
            <person name="Bowler C."/>
            <person name="Dieckmann C.L."/>
            <person name="Gladyshev V.N."/>
            <person name="Green P."/>
            <person name="Jorgensen R."/>
            <person name="Mayfield S."/>
            <person name="Mueller-Roeber B."/>
            <person name="Rajamani S."/>
            <person name="Sayre R.T."/>
            <person name="Brokstein P."/>
            <person name="Dubchak I."/>
            <person name="Goodstein D."/>
            <person name="Hornick L."/>
            <person name="Huang Y.W."/>
            <person name="Jhaveri J."/>
            <person name="Luo Y."/>
            <person name="Martinez D."/>
            <person name="Ngau W.C."/>
            <person name="Otillar B."/>
            <person name="Poliakov A."/>
            <person name="Porter A."/>
            <person name="Szajkowski L."/>
            <person name="Werner G."/>
            <person name="Zhou K."/>
            <person name="Grigoriev I.V."/>
            <person name="Rokhsar D.S."/>
            <person name="Grossman A.R."/>
        </authorList>
    </citation>
    <scope>NUCLEOTIDE SEQUENCE [LARGE SCALE GENOMIC DNA]</scope>
    <source>
        <strain evidence="3">CC-503</strain>
    </source>
</reference>
<dbReference type="KEGG" id="cre:CHLRE_12g544802v5"/>
<feature type="region of interest" description="Disordered" evidence="1">
    <location>
        <begin position="23"/>
        <end position="49"/>
    </location>
</feature>
<evidence type="ECO:0000313" key="3">
    <source>
        <dbReference type="Proteomes" id="UP000006906"/>
    </source>
</evidence>
<feature type="compositionally biased region" description="Gly residues" evidence="1">
    <location>
        <begin position="27"/>
        <end position="43"/>
    </location>
</feature>
<dbReference type="AlphaFoldDB" id="A0A2K3D6L4"/>
<organism evidence="2 3">
    <name type="scientific">Chlamydomonas reinhardtii</name>
    <name type="common">Chlamydomonas smithii</name>
    <dbReference type="NCBI Taxonomy" id="3055"/>
    <lineage>
        <taxon>Eukaryota</taxon>
        <taxon>Viridiplantae</taxon>
        <taxon>Chlorophyta</taxon>
        <taxon>core chlorophytes</taxon>
        <taxon>Chlorophyceae</taxon>
        <taxon>CS clade</taxon>
        <taxon>Chlamydomonadales</taxon>
        <taxon>Chlamydomonadaceae</taxon>
        <taxon>Chlamydomonas</taxon>
    </lineage>
</organism>
<keyword evidence="3" id="KW-1185">Reference proteome</keyword>
<dbReference type="Gramene" id="PNW76176">
    <property type="protein sequence ID" value="PNW76176"/>
    <property type="gene ID" value="CHLRE_12g544802v5"/>
</dbReference>
<protein>
    <submittedName>
        <fullName evidence="2">Uncharacterized protein</fullName>
    </submittedName>
</protein>
<accession>A0A2K3D6L4</accession>
<dbReference type="InParanoid" id="A0A2K3D6L4"/>
<name>A0A2K3D6L4_CHLRE</name>
<dbReference type="EMBL" id="CM008973">
    <property type="protein sequence ID" value="PNW76176.1"/>
    <property type="molecule type" value="Genomic_DNA"/>
</dbReference>